<organism evidence="1 2">
    <name type="scientific">Crocosphaera watsonii WH 0003</name>
    <dbReference type="NCBI Taxonomy" id="423471"/>
    <lineage>
        <taxon>Bacteria</taxon>
        <taxon>Bacillati</taxon>
        <taxon>Cyanobacteriota</taxon>
        <taxon>Cyanophyceae</taxon>
        <taxon>Oscillatoriophycideae</taxon>
        <taxon>Chroococcales</taxon>
        <taxon>Aphanothecaceae</taxon>
        <taxon>Crocosphaera</taxon>
    </lineage>
</organism>
<protein>
    <submittedName>
        <fullName evidence="1">Transcription termination protein, NusA-like protein</fullName>
    </submittedName>
</protein>
<evidence type="ECO:0000313" key="1">
    <source>
        <dbReference type="EMBL" id="EHJ09498.1"/>
    </source>
</evidence>
<gene>
    <name evidence="1" type="ORF">CWATWH0003_B075</name>
</gene>
<name>G5JE88_CROWT</name>
<evidence type="ECO:0000313" key="2">
    <source>
        <dbReference type="Proteomes" id="UP000003477"/>
    </source>
</evidence>
<accession>G5JE88</accession>
<dbReference type="AlphaFoldDB" id="G5JE88"/>
<comment type="caution">
    <text evidence="1">The sequence shown here is derived from an EMBL/GenBank/DDBJ whole genome shotgun (WGS) entry which is preliminary data.</text>
</comment>
<sequence>MEIGRIVSVSEKLSEVLVEFVDQVSRYQLSGFWDEVELIF</sequence>
<reference evidence="1 2" key="1">
    <citation type="journal article" date="2011" name="Front. Microbiol.">
        <title>Two Strains of Crocosphaera watsonii with Highly Conserved Genomes are Distinguished by Strain-Specific Features.</title>
        <authorList>
            <person name="Bench S.R."/>
            <person name="Ilikchyan I.N."/>
            <person name="Tripp H.J."/>
            <person name="Zehr J.P."/>
        </authorList>
    </citation>
    <scope>NUCLEOTIDE SEQUENCE [LARGE SCALE GENOMIC DNA]</scope>
    <source>
        <strain evidence="1 2">WH 0003</strain>
    </source>
</reference>
<dbReference type="Proteomes" id="UP000003477">
    <property type="component" value="Unassembled WGS sequence"/>
</dbReference>
<proteinExistence type="predicted"/>
<dbReference type="PATRIC" id="fig|423471.3.peg.5351"/>
<dbReference type="EMBL" id="AESD01000953">
    <property type="protein sequence ID" value="EHJ09498.1"/>
    <property type="molecule type" value="Genomic_DNA"/>
</dbReference>